<evidence type="ECO:0000256" key="2">
    <source>
        <dbReference type="ARBA" id="ARBA00007163"/>
    </source>
</evidence>
<evidence type="ECO:0000259" key="10">
    <source>
        <dbReference type="PROSITE" id="PS51806"/>
    </source>
</evidence>
<comment type="caution">
    <text evidence="11">The sequence shown here is derived from an EMBL/GenBank/DDBJ whole genome shotgun (WGS) entry which is preliminary data.</text>
</comment>
<dbReference type="PROSITE" id="PS51806">
    <property type="entry name" value="DOG1"/>
    <property type="match status" value="1"/>
</dbReference>
<feature type="domain" description="DOG1" evidence="10">
    <location>
        <begin position="256"/>
        <end position="472"/>
    </location>
</feature>
<comment type="similarity">
    <text evidence="2">Belongs to the bZIP family.</text>
</comment>
<dbReference type="PANTHER" id="PTHR45693">
    <property type="entry name" value="TRANSCRIPTION FACTOR TGA9"/>
    <property type="match status" value="1"/>
</dbReference>
<evidence type="ECO:0000256" key="1">
    <source>
        <dbReference type="ARBA" id="ARBA00004123"/>
    </source>
</evidence>
<accession>A0A498IDS9</accession>
<keyword evidence="7" id="KW-0539">Nucleus</keyword>
<sequence length="475" mass="53074">MQSFKAASTNPEFYSHSSFYFRGDDSDRNQTRFTDLGELEQSATAFPHDDAVVLSPSSMFSLKANNVGGVPDSLQYGTLNVGGCLDIGSTITGTGGGGCVDTGQQQPYMYQQQKGTTSSGNGHFENWGDNSAMADNSQQTDTSTDVDTDDKNHLHGVQHGALMVVDSTEQAKERTTGDQKTLRRLAQNREAARKSRLRKKVYIFTFHRHAYVQQLENSRLRLSQLEQELQRARQQGIYIADGLPGDHGHSVAGNGALTFNLEYARWLEEHQRLIHDMRSAVNSHMGDNELRILVDSVMTHYDEIFRLKSIAAKIDVFHMLSGMWKTPAERCFMWLGGFRSSELLKILGNHLEPLTDQQLMGICNLQQSSQQAEDALSQGMEALQQSLVETLSSPIHCPTGSDNVADYMGQMAIAMGKLATLENFLHQADLLRQQTLQQLHRILTTRQAARALLVISDYFSRLRALSSLWQARPRD</sequence>
<dbReference type="STRING" id="3750.A0A498IDS9"/>
<dbReference type="PANTHER" id="PTHR45693:SF1">
    <property type="entry name" value="TRANSCRIPTION FACTOR PERIANTHIA"/>
    <property type="match status" value="1"/>
</dbReference>
<dbReference type="PROSITE" id="PS00036">
    <property type="entry name" value="BZIP_BASIC"/>
    <property type="match status" value="1"/>
</dbReference>
<dbReference type="InterPro" id="IPR046347">
    <property type="entry name" value="bZIP_sf"/>
</dbReference>
<protein>
    <recommendedName>
        <fullName evidence="10">DOG1 domain-containing protein</fullName>
    </recommendedName>
</protein>
<evidence type="ECO:0000256" key="5">
    <source>
        <dbReference type="ARBA" id="ARBA00023159"/>
    </source>
</evidence>
<dbReference type="SMART" id="SM00338">
    <property type="entry name" value="BRLZ"/>
    <property type="match status" value="1"/>
</dbReference>
<evidence type="ECO:0000256" key="7">
    <source>
        <dbReference type="ARBA" id="ARBA00023242"/>
    </source>
</evidence>
<dbReference type="SUPFAM" id="SSF57959">
    <property type="entry name" value="Leucine zipper domain"/>
    <property type="match status" value="1"/>
</dbReference>
<dbReference type="InterPro" id="IPR025422">
    <property type="entry name" value="TGA_domain"/>
</dbReference>
<dbReference type="Proteomes" id="UP000290289">
    <property type="component" value="Chromosome 13"/>
</dbReference>
<organism evidence="11 12">
    <name type="scientific">Malus domestica</name>
    <name type="common">Apple</name>
    <name type="synonym">Pyrus malus</name>
    <dbReference type="NCBI Taxonomy" id="3750"/>
    <lineage>
        <taxon>Eukaryota</taxon>
        <taxon>Viridiplantae</taxon>
        <taxon>Streptophyta</taxon>
        <taxon>Embryophyta</taxon>
        <taxon>Tracheophyta</taxon>
        <taxon>Spermatophyta</taxon>
        <taxon>Magnoliopsida</taxon>
        <taxon>eudicotyledons</taxon>
        <taxon>Gunneridae</taxon>
        <taxon>Pentapetalae</taxon>
        <taxon>rosids</taxon>
        <taxon>fabids</taxon>
        <taxon>Rosales</taxon>
        <taxon>Rosaceae</taxon>
        <taxon>Amygdaloideae</taxon>
        <taxon>Maleae</taxon>
        <taxon>Malus</taxon>
    </lineage>
</organism>
<evidence type="ECO:0000313" key="12">
    <source>
        <dbReference type="Proteomes" id="UP000290289"/>
    </source>
</evidence>
<evidence type="ECO:0000313" key="11">
    <source>
        <dbReference type="EMBL" id="RXH79333.1"/>
    </source>
</evidence>
<dbReference type="CDD" id="cd14708">
    <property type="entry name" value="bZIP_HBP1b-like"/>
    <property type="match status" value="1"/>
</dbReference>
<dbReference type="GO" id="GO:0005634">
    <property type="term" value="C:nucleus"/>
    <property type="evidence" value="ECO:0007669"/>
    <property type="project" value="UniProtKB-SubCell"/>
</dbReference>
<keyword evidence="6" id="KW-0804">Transcription</keyword>
<keyword evidence="4" id="KW-0238">DNA-binding</keyword>
<keyword evidence="5" id="KW-0010">Activator</keyword>
<feature type="compositionally biased region" description="Low complexity" evidence="9">
    <location>
        <begin position="135"/>
        <end position="145"/>
    </location>
</feature>
<evidence type="ECO:0000256" key="4">
    <source>
        <dbReference type="ARBA" id="ARBA00023125"/>
    </source>
</evidence>
<dbReference type="GO" id="GO:0006351">
    <property type="term" value="P:DNA-templated transcription"/>
    <property type="evidence" value="ECO:0007669"/>
    <property type="project" value="InterPro"/>
</dbReference>
<dbReference type="GO" id="GO:0003700">
    <property type="term" value="F:DNA-binding transcription factor activity"/>
    <property type="evidence" value="ECO:0007669"/>
    <property type="project" value="InterPro"/>
</dbReference>
<feature type="region of interest" description="Disordered" evidence="9">
    <location>
        <begin position="113"/>
        <end position="148"/>
    </location>
</feature>
<dbReference type="EMBL" id="RDQH01000339">
    <property type="protein sequence ID" value="RXH79333.1"/>
    <property type="molecule type" value="Genomic_DNA"/>
</dbReference>
<comment type="subcellular location">
    <subcellularLocation>
        <location evidence="1">Nucleus</location>
    </subcellularLocation>
</comment>
<keyword evidence="12" id="KW-1185">Reference proteome</keyword>
<name>A0A498IDS9_MALDO</name>
<dbReference type="FunFam" id="1.20.5.170:FF:000019">
    <property type="entry name" value="BZIP family transcription factor"/>
    <property type="match status" value="1"/>
</dbReference>
<dbReference type="Gene3D" id="1.20.5.170">
    <property type="match status" value="1"/>
</dbReference>
<evidence type="ECO:0000256" key="3">
    <source>
        <dbReference type="ARBA" id="ARBA00023015"/>
    </source>
</evidence>
<keyword evidence="8" id="KW-0175">Coiled coil</keyword>
<dbReference type="GO" id="GO:0000976">
    <property type="term" value="F:transcription cis-regulatory region binding"/>
    <property type="evidence" value="ECO:0007669"/>
    <property type="project" value="UniProtKB-ARBA"/>
</dbReference>
<dbReference type="AlphaFoldDB" id="A0A498IDS9"/>
<dbReference type="Pfam" id="PF14144">
    <property type="entry name" value="DOG1"/>
    <property type="match status" value="1"/>
</dbReference>
<evidence type="ECO:0000256" key="6">
    <source>
        <dbReference type="ARBA" id="ARBA00023163"/>
    </source>
</evidence>
<dbReference type="InterPro" id="IPR004827">
    <property type="entry name" value="bZIP"/>
</dbReference>
<evidence type="ECO:0000256" key="9">
    <source>
        <dbReference type="SAM" id="MobiDB-lite"/>
    </source>
</evidence>
<evidence type="ECO:0000256" key="8">
    <source>
        <dbReference type="SAM" id="Coils"/>
    </source>
</evidence>
<feature type="coiled-coil region" evidence="8">
    <location>
        <begin position="208"/>
        <end position="235"/>
    </location>
</feature>
<keyword evidence="3" id="KW-0805">Transcription regulation</keyword>
<proteinExistence type="inferred from homology"/>
<reference evidence="11 12" key="1">
    <citation type="submission" date="2018-10" db="EMBL/GenBank/DDBJ databases">
        <title>A high-quality apple genome assembly.</title>
        <authorList>
            <person name="Hu J."/>
        </authorList>
    </citation>
    <scope>NUCLEOTIDE SEQUENCE [LARGE SCALE GENOMIC DNA]</scope>
    <source>
        <strain evidence="12">cv. HFTH1</strain>
        <tissue evidence="11">Young leaf</tissue>
    </source>
</reference>
<gene>
    <name evidence="11" type="ORF">DVH24_040480</name>
</gene>